<organism evidence="1 2">
    <name type="scientific">Rhizobium sullae</name>
    <name type="common">Rhizobium hedysari</name>
    <dbReference type="NCBI Taxonomy" id="50338"/>
    <lineage>
        <taxon>Bacteria</taxon>
        <taxon>Pseudomonadati</taxon>
        <taxon>Pseudomonadota</taxon>
        <taxon>Alphaproteobacteria</taxon>
        <taxon>Hyphomicrobiales</taxon>
        <taxon>Rhizobiaceae</taxon>
        <taxon>Rhizobium/Agrobacterium group</taxon>
        <taxon>Rhizobium</taxon>
    </lineage>
</organism>
<gene>
    <name evidence="1" type="ORF">EV132_1681</name>
</gene>
<accession>A0A4R3PY16</accession>
<evidence type="ECO:0000313" key="1">
    <source>
        <dbReference type="EMBL" id="TCU01862.1"/>
    </source>
</evidence>
<comment type="caution">
    <text evidence="1">The sequence shown here is derived from an EMBL/GenBank/DDBJ whole genome shotgun (WGS) entry which is preliminary data.</text>
</comment>
<dbReference type="AlphaFoldDB" id="A0A4R3PY16"/>
<protein>
    <submittedName>
        <fullName evidence="1">Uncharacterized protein</fullName>
    </submittedName>
</protein>
<proteinExistence type="predicted"/>
<evidence type="ECO:0000313" key="2">
    <source>
        <dbReference type="Proteomes" id="UP000294576"/>
    </source>
</evidence>
<dbReference type="EMBL" id="SMBH01000068">
    <property type="protein sequence ID" value="TCU01862.1"/>
    <property type="molecule type" value="Genomic_DNA"/>
</dbReference>
<feature type="non-terminal residue" evidence="1">
    <location>
        <position position="29"/>
    </location>
</feature>
<dbReference type="Proteomes" id="UP000294576">
    <property type="component" value="Unassembled WGS sequence"/>
</dbReference>
<reference evidence="1 2" key="1">
    <citation type="submission" date="2019-03" db="EMBL/GenBank/DDBJ databases">
        <title>Genomic Encyclopedia of Type Strains, Phase IV (KMG-V): Genome sequencing to study the core and pangenomes of soil and plant-associated prokaryotes.</title>
        <authorList>
            <person name="Whitman W."/>
        </authorList>
    </citation>
    <scope>NUCLEOTIDE SEQUENCE [LARGE SCALE GENOMIC DNA]</scope>
    <source>
        <strain evidence="1 2">Hc14</strain>
    </source>
</reference>
<name>A0A4R3PY16_RHISU</name>
<sequence length="29" mass="3181">MYRIAMSKLLLIVRLAIIVSLAGYSLSNA</sequence>